<organism evidence="9 10">
    <name type="scientific">Desulfococcus multivorans DSM 2059</name>
    <dbReference type="NCBI Taxonomy" id="1121405"/>
    <lineage>
        <taxon>Bacteria</taxon>
        <taxon>Pseudomonadati</taxon>
        <taxon>Thermodesulfobacteriota</taxon>
        <taxon>Desulfobacteria</taxon>
        <taxon>Desulfobacterales</taxon>
        <taxon>Desulfococcaceae</taxon>
        <taxon>Desulfococcus</taxon>
    </lineage>
</organism>
<feature type="domain" description="Tripartite ATP-independent periplasmic transporters DctQ component" evidence="8">
    <location>
        <begin position="33"/>
        <end position="162"/>
    </location>
</feature>
<dbReference type="RefSeq" id="WP_020878610.1">
    <property type="nucleotide sequence ID" value="NZ_ATHJ01000123.1"/>
</dbReference>
<accession>S7UP16</accession>
<feature type="transmembrane region" description="Helical" evidence="7">
    <location>
        <begin position="56"/>
        <end position="74"/>
    </location>
</feature>
<name>S7UP16_DESML</name>
<proteinExistence type="predicted"/>
<evidence type="ECO:0000256" key="2">
    <source>
        <dbReference type="ARBA" id="ARBA00022448"/>
    </source>
</evidence>
<gene>
    <name evidence="9" type="ORF">dsmv_3477</name>
</gene>
<keyword evidence="4 7" id="KW-0812">Transmembrane</keyword>
<evidence type="ECO:0000313" key="10">
    <source>
        <dbReference type="Proteomes" id="UP000014977"/>
    </source>
</evidence>
<feature type="transmembrane region" description="Helical" evidence="7">
    <location>
        <begin position="137"/>
        <end position="165"/>
    </location>
</feature>
<sequence length="175" mass="19791">MPFEIVKQKGSRWIDACASAGNCVTMLFMVMIITLISVEIFIRTVFKFSTFISEKPLIYFLIAVVMAGAAQLLKNDGRSRRKARFSHGVVKVQRTFSLTIILAAFVLCSFAFYQSLIMLRHTYSMNPGVNHISGASLFIPQAVIPVGFLLFDLQLIGIFFSKVALPKRIRYRQKQ</sequence>
<evidence type="ECO:0000256" key="6">
    <source>
        <dbReference type="ARBA" id="ARBA00023136"/>
    </source>
</evidence>
<dbReference type="GO" id="GO:0005886">
    <property type="term" value="C:plasma membrane"/>
    <property type="evidence" value="ECO:0007669"/>
    <property type="project" value="UniProtKB-SubCell"/>
</dbReference>
<dbReference type="Proteomes" id="UP000014977">
    <property type="component" value="Unassembled WGS sequence"/>
</dbReference>
<dbReference type="EMBL" id="ATHJ01000123">
    <property type="protein sequence ID" value="EPR34068.1"/>
    <property type="molecule type" value="Genomic_DNA"/>
</dbReference>
<comment type="subcellular location">
    <subcellularLocation>
        <location evidence="1">Cell membrane</location>
        <topology evidence="1">Multi-pass membrane protein</topology>
    </subcellularLocation>
</comment>
<evidence type="ECO:0000313" key="9">
    <source>
        <dbReference type="EMBL" id="EPR34068.1"/>
    </source>
</evidence>
<feature type="transmembrane region" description="Helical" evidence="7">
    <location>
        <begin position="95"/>
        <end position="117"/>
    </location>
</feature>
<protein>
    <submittedName>
        <fullName evidence="9">Tripartite ATP-independent periplasmic transporter DctQ component</fullName>
    </submittedName>
</protein>
<dbReference type="AlphaFoldDB" id="S7UP16"/>
<keyword evidence="10" id="KW-1185">Reference proteome</keyword>
<evidence type="ECO:0000259" key="8">
    <source>
        <dbReference type="Pfam" id="PF04290"/>
    </source>
</evidence>
<dbReference type="Pfam" id="PF04290">
    <property type="entry name" value="DctQ"/>
    <property type="match status" value="1"/>
</dbReference>
<evidence type="ECO:0000256" key="4">
    <source>
        <dbReference type="ARBA" id="ARBA00022692"/>
    </source>
</evidence>
<dbReference type="STRING" id="897.B2D07_10600"/>
<evidence type="ECO:0000256" key="1">
    <source>
        <dbReference type="ARBA" id="ARBA00004651"/>
    </source>
</evidence>
<keyword evidence="5 7" id="KW-1133">Transmembrane helix</keyword>
<keyword evidence="6 7" id="KW-0472">Membrane</keyword>
<reference evidence="9 10" key="1">
    <citation type="journal article" date="2013" name="Genome Announc.">
        <title>Draft genome sequences for three mercury-methylating, sulfate-reducing bacteria.</title>
        <authorList>
            <person name="Brown S.D."/>
            <person name="Hurt R.A.Jr."/>
            <person name="Gilmour C.C."/>
            <person name="Elias D.A."/>
        </authorList>
    </citation>
    <scope>NUCLEOTIDE SEQUENCE [LARGE SCALE GENOMIC DNA]</scope>
    <source>
        <strain evidence="9 10">DSM 2059</strain>
    </source>
</reference>
<comment type="caution">
    <text evidence="9">The sequence shown here is derived from an EMBL/GenBank/DDBJ whole genome shotgun (WGS) entry which is preliminary data.</text>
</comment>
<evidence type="ECO:0000256" key="3">
    <source>
        <dbReference type="ARBA" id="ARBA00022475"/>
    </source>
</evidence>
<dbReference type="InterPro" id="IPR055348">
    <property type="entry name" value="DctQ"/>
</dbReference>
<evidence type="ECO:0000256" key="5">
    <source>
        <dbReference type="ARBA" id="ARBA00022989"/>
    </source>
</evidence>
<feature type="transmembrane region" description="Helical" evidence="7">
    <location>
        <begin position="12"/>
        <end position="36"/>
    </location>
</feature>
<keyword evidence="2" id="KW-0813">Transport</keyword>
<dbReference type="eggNOG" id="COG4665">
    <property type="taxonomic scope" value="Bacteria"/>
</dbReference>
<evidence type="ECO:0000256" key="7">
    <source>
        <dbReference type="SAM" id="Phobius"/>
    </source>
</evidence>
<keyword evidence="3" id="KW-1003">Cell membrane</keyword>